<evidence type="ECO:0000256" key="2">
    <source>
        <dbReference type="ARBA" id="ARBA00009784"/>
    </source>
</evidence>
<accession>A0A1V3TM99</accession>
<dbReference type="RefSeq" id="WP_054065148.1">
    <property type="nucleotide sequence ID" value="NZ_CATYED010000004.1"/>
</dbReference>
<dbReference type="NCBIfam" id="NF008228">
    <property type="entry name" value="PRK10995.1"/>
    <property type="match status" value="1"/>
</dbReference>
<evidence type="ECO:0000313" key="9">
    <source>
        <dbReference type="EMBL" id="AQZ97536.1"/>
    </source>
</evidence>
<keyword evidence="11" id="KW-1185">Reference proteome</keyword>
<keyword evidence="4" id="KW-0997">Cell inner membrane</keyword>
<evidence type="ECO:0000256" key="7">
    <source>
        <dbReference type="ARBA" id="ARBA00023136"/>
    </source>
</evidence>
<feature type="transmembrane region" description="Helical" evidence="8">
    <location>
        <begin position="151"/>
        <end position="172"/>
    </location>
</feature>
<keyword evidence="7 8" id="KW-0472">Membrane</keyword>
<gene>
    <name evidence="10" type="ORF">AS359_02280</name>
    <name evidence="9" type="ORF">B5M06_03885</name>
</gene>
<evidence type="ECO:0000256" key="1">
    <source>
        <dbReference type="ARBA" id="ARBA00004429"/>
    </source>
</evidence>
<comment type="similarity">
    <text evidence="2 8">Belongs to the UPF0056 (MarC) family.</text>
</comment>
<keyword evidence="6 8" id="KW-1133">Transmembrane helix</keyword>
<feature type="transmembrane region" description="Helical" evidence="8">
    <location>
        <begin position="47"/>
        <end position="65"/>
    </location>
</feature>
<feature type="transmembrane region" description="Helical" evidence="8">
    <location>
        <begin position="12"/>
        <end position="35"/>
    </location>
</feature>
<comment type="subcellular location">
    <subcellularLocation>
        <location evidence="1">Cell inner membrane</location>
        <topology evidence="1">Multi-pass membrane protein</topology>
    </subcellularLocation>
    <subcellularLocation>
        <location evidence="8">Cell membrane</location>
        <topology evidence="8">Multi-pass membrane protein</topology>
    </subcellularLocation>
</comment>
<dbReference type="Proteomes" id="UP000242792">
    <property type="component" value="Chromosome"/>
</dbReference>
<reference evidence="10 11" key="1">
    <citation type="submission" date="2015-12" db="EMBL/GenBank/DDBJ databases">
        <title>Complete genome sequence of a multi-drug resistant strain Acidovorax sp. 12322-1.</title>
        <authorList>
            <person name="Ming D."/>
            <person name="Wang M."/>
            <person name="Hu S."/>
            <person name="Zhou Y."/>
            <person name="Jiang T."/>
        </authorList>
    </citation>
    <scope>NUCLEOTIDE SEQUENCE [LARGE SCALE GENOMIC DNA]</scope>
    <source>
        <strain evidence="10 11">12322-1</strain>
    </source>
</reference>
<name>A0A0W7Z4F7_9BURK</name>
<feature type="transmembrane region" description="Helical" evidence="8">
    <location>
        <begin position="77"/>
        <end position="96"/>
    </location>
</feature>
<dbReference type="EMBL" id="CP020121">
    <property type="protein sequence ID" value="AQZ97536.1"/>
    <property type="molecule type" value="Genomic_DNA"/>
</dbReference>
<accession>A0A1V0BC70</accession>
<dbReference type="AlphaFoldDB" id="A0A0W7Z4F7"/>
<keyword evidence="3" id="KW-1003">Cell membrane</keyword>
<dbReference type="PANTHER" id="PTHR33508">
    <property type="entry name" value="UPF0056 MEMBRANE PROTEIN YHCE"/>
    <property type="match status" value="1"/>
</dbReference>
<dbReference type="OrthoDB" id="21094at2"/>
<reference evidence="9 12" key="2">
    <citation type="submission" date="2017-03" db="EMBL/GenBank/DDBJ databases">
        <title>Rapid Whole Genome Sequencing of Comamonas kerstersii Causing Continuous ambulatory Peritoneal Dialysis-Associated Peritonitis.</title>
        <authorList>
            <person name="Zheng B."/>
        </authorList>
    </citation>
    <scope>NUCLEOTIDE SEQUENCE [LARGE SCALE GENOMIC DNA]</scope>
    <source>
        <strain evidence="9 12">8943</strain>
    </source>
</reference>
<accession>A0A0W7Z4F7</accession>
<dbReference type="GeneID" id="83038458"/>
<evidence type="ECO:0000256" key="4">
    <source>
        <dbReference type="ARBA" id="ARBA00022519"/>
    </source>
</evidence>
<dbReference type="PANTHER" id="PTHR33508:SF2">
    <property type="entry name" value="UPF0056 INNER MEMBRANE PROTEIN MARC"/>
    <property type="match status" value="1"/>
</dbReference>
<feature type="transmembrane region" description="Helical" evidence="8">
    <location>
        <begin position="117"/>
        <end position="139"/>
    </location>
</feature>
<protein>
    <recommendedName>
        <fullName evidence="8">UPF0056 membrane protein</fullName>
    </recommendedName>
</protein>
<proteinExistence type="inferred from homology"/>
<dbReference type="Pfam" id="PF01914">
    <property type="entry name" value="MarC"/>
    <property type="match status" value="1"/>
</dbReference>
<evidence type="ECO:0000313" key="12">
    <source>
        <dbReference type="Proteomes" id="UP000242792"/>
    </source>
</evidence>
<feature type="transmembrane region" description="Helical" evidence="8">
    <location>
        <begin position="193"/>
        <end position="217"/>
    </location>
</feature>
<dbReference type="Proteomes" id="UP000053300">
    <property type="component" value="Unassembled WGS sequence"/>
</dbReference>
<evidence type="ECO:0000256" key="3">
    <source>
        <dbReference type="ARBA" id="ARBA00022475"/>
    </source>
</evidence>
<dbReference type="InterPro" id="IPR002771">
    <property type="entry name" value="Multi_antbiot-R_MarC"/>
</dbReference>
<dbReference type="NCBIfam" id="TIGR00427">
    <property type="entry name" value="NAAT family transporter"/>
    <property type="match status" value="1"/>
</dbReference>
<evidence type="ECO:0000256" key="5">
    <source>
        <dbReference type="ARBA" id="ARBA00022692"/>
    </source>
</evidence>
<dbReference type="KEGG" id="cke:B5M06_03885"/>
<evidence type="ECO:0000313" key="10">
    <source>
        <dbReference type="EMBL" id="KUF42309.1"/>
    </source>
</evidence>
<dbReference type="EMBL" id="LPXH01000015">
    <property type="protein sequence ID" value="KUF42309.1"/>
    <property type="molecule type" value="Genomic_DNA"/>
</dbReference>
<sequence>MLEVVEFFKLVGTGMAVMLPMANPMTSMTLLVTMGKHLPRQEKNRQIFQAACYVVGILLVTYYIGHTLIHALDISMPGIRIAGGLIIAFIGFSMLFPKPDADSGAGAEQPQLANIAFVPLALPGTAGPGSMAMVLSASSQMQQVRAEYAAWVWWLAPVVVAVMLGVIFWACLRAAPRIVVKMGPHGIDAMSRVMGFLLICMGVQFCIDGIGQLPYVAGAGAEAVSKLP</sequence>
<keyword evidence="5 8" id="KW-0812">Transmembrane</keyword>
<dbReference type="GO" id="GO:0005886">
    <property type="term" value="C:plasma membrane"/>
    <property type="evidence" value="ECO:0007669"/>
    <property type="project" value="UniProtKB-SubCell"/>
</dbReference>
<evidence type="ECO:0000256" key="6">
    <source>
        <dbReference type="ARBA" id="ARBA00022989"/>
    </source>
</evidence>
<dbReference type="STRING" id="225992.B5M06_03885"/>
<evidence type="ECO:0000313" key="11">
    <source>
        <dbReference type="Proteomes" id="UP000053300"/>
    </source>
</evidence>
<evidence type="ECO:0000256" key="8">
    <source>
        <dbReference type="RuleBase" id="RU362048"/>
    </source>
</evidence>
<organism evidence="10 11">
    <name type="scientific">Comamonas kerstersii</name>
    <dbReference type="NCBI Taxonomy" id="225992"/>
    <lineage>
        <taxon>Bacteria</taxon>
        <taxon>Pseudomonadati</taxon>
        <taxon>Pseudomonadota</taxon>
        <taxon>Betaproteobacteria</taxon>
        <taxon>Burkholderiales</taxon>
        <taxon>Comamonadaceae</taxon>
        <taxon>Comamonas</taxon>
    </lineage>
</organism>